<evidence type="ECO:0000256" key="1">
    <source>
        <dbReference type="ARBA" id="ARBA00022737"/>
    </source>
</evidence>
<gene>
    <name evidence="4" type="ORF">CITCOLO1_LOCUS14568</name>
</gene>
<accession>A0ABP0YR64</accession>
<keyword evidence="2" id="KW-0472">Membrane</keyword>
<feature type="domain" description="DC1" evidence="3">
    <location>
        <begin position="100"/>
        <end position="148"/>
    </location>
</feature>
<keyword evidence="2" id="KW-0812">Transmembrane</keyword>
<sequence>MNTERINLVDLKNLTIALLLYLPYLFIVKSHFNTQKKTEQKTEQSHRHPLAAATVVDDDGAICSGCEFRLSGAAYKCTKPKCEFHLHELCFTLPPEIHHPSHPKHPLILVGSPPYVGGEFACDACGDVGSGFIYRCPRCQFDLHIHCAALPETVAGKNHDHPLRLEFQSKGKGFSCGVCEGGFGNGCWVYYCGVCDLGVHIHCFVAEDEDEDEDIE</sequence>
<evidence type="ECO:0000256" key="2">
    <source>
        <dbReference type="SAM" id="Phobius"/>
    </source>
</evidence>
<evidence type="ECO:0000313" key="5">
    <source>
        <dbReference type="Proteomes" id="UP001642487"/>
    </source>
</evidence>
<keyword evidence="2" id="KW-1133">Transmembrane helix</keyword>
<dbReference type="Pfam" id="PF03107">
    <property type="entry name" value="C1_2"/>
    <property type="match status" value="2"/>
</dbReference>
<name>A0ABP0YR64_9ROSI</name>
<dbReference type="SUPFAM" id="SSF57889">
    <property type="entry name" value="Cysteine-rich domain"/>
    <property type="match status" value="1"/>
</dbReference>
<dbReference type="InterPro" id="IPR046349">
    <property type="entry name" value="C1-like_sf"/>
</dbReference>
<reference evidence="4 5" key="1">
    <citation type="submission" date="2024-03" db="EMBL/GenBank/DDBJ databases">
        <authorList>
            <person name="Gkanogiannis A."/>
            <person name="Becerra Lopez-Lavalle L."/>
        </authorList>
    </citation>
    <scope>NUCLEOTIDE SEQUENCE [LARGE SCALE GENOMIC DNA]</scope>
</reference>
<dbReference type="Proteomes" id="UP001642487">
    <property type="component" value="Chromosome 5"/>
</dbReference>
<evidence type="ECO:0000259" key="3">
    <source>
        <dbReference type="Pfam" id="PF03107"/>
    </source>
</evidence>
<dbReference type="PANTHER" id="PTHR46288:SF27">
    <property type="entry name" value="CYSTEINE_HISTIDINE-RICH C1 DOMAIN FAMILY PROTEIN"/>
    <property type="match status" value="1"/>
</dbReference>
<dbReference type="InterPro" id="IPR004146">
    <property type="entry name" value="DC1"/>
</dbReference>
<dbReference type="EMBL" id="OZ021739">
    <property type="protein sequence ID" value="CAK9322422.1"/>
    <property type="molecule type" value="Genomic_DNA"/>
</dbReference>
<proteinExistence type="predicted"/>
<organism evidence="4 5">
    <name type="scientific">Citrullus colocynthis</name>
    <name type="common">colocynth</name>
    <dbReference type="NCBI Taxonomy" id="252529"/>
    <lineage>
        <taxon>Eukaryota</taxon>
        <taxon>Viridiplantae</taxon>
        <taxon>Streptophyta</taxon>
        <taxon>Embryophyta</taxon>
        <taxon>Tracheophyta</taxon>
        <taxon>Spermatophyta</taxon>
        <taxon>Magnoliopsida</taxon>
        <taxon>eudicotyledons</taxon>
        <taxon>Gunneridae</taxon>
        <taxon>Pentapetalae</taxon>
        <taxon>rosids</taxon>
        <taxon>fabids</taxon>
        <taxon>Cucurbitales</taxon>
        <taxon>Cucurbitaceae</taxon>
        <taxon>Benincaseae</taxon>
        <taxon>Citrullus</taxon>
    </lineage>
</organism>
<feature type="domain" description="DC1" evidence="3">
    <location>
        <begin position="158"/>
        <end position="203"/>
    </location>
</feature>
<feature type="transmembrane region" description="Helical" evidence="2">
    <location>
        <begin position="14"/>
        <end position="32"/>
    </location>
</feature>
<keyword evidence="1" id="KW-0677">Repeat</keyword>
<evidence type="ECO:0000313" key="4">
    <source>
        <dbReference type="EMBL" id="CAK9322422.1"/>
    </source>
</evidence>
<dbReference type="PANTHER" id="PTHR46288">
    <property type="entry name" value="PHORBOL-ESTER/DAG-TYPE DOMAIN-CONTAINING PROTEIN"/>
    <property type="match status" value="1"/>
</dbReference>
<protein>
    <recommendedName>
        <fullName evidence="3">DC1 domain-containing protein</fullName>
    </recommendedName>
</protein>
<keyword evidence="5" id="KW-1185">Reference proteome</keyword>